<dbReference type="RefSeq" id="WP_173808651.1">
    <property type="nucleotide sequence ID" value="NZ_JABSNP010000002.1"/>
</dbReference>
<sequence length="124" mass="14308">MTDLQQWREQLTPLYPDLYLAIWLHDIRFGLSKVTAAIERLKTVYEQRLPEAQPVPLPIEYQSLPGVADLIWTAHAEIDVLSPKEFAESGKWGSRRRHWSAVDDDGEECIVVQIGWIWVGRVPT</sequence>
<evidence type="ECO:0000313" key="2">
    <source>
        <dbReference type="Proteomes" id="UP000779507"/>
    </source>
</evidence>
<organism evidence="1 2">
    <name type="scientific">Hymenobacter caeli</name>
    <dbReference type="NCBI Taxonomy" id="2735894"/>
    <lineage>
        <taxon>Bacteria</taxon>
        <taxon>Pseudomonadati</taxon>
        <taxon>Bacteroidota</taxon>
        <taxon>Cytophagia</taxon>
        <taxon>Cytophagales</taxon>
        <taxon>Hymenobacteraceae</taxon>
        <taxon>Hymenobacter</taxon>
    </lineage>
</organism>
<dbReference type="Proteomes" id="UP000779507">
    <property type="component" value="Unassembled WGS sequence"/>
</dbReference>
<accession>A0ABX2FL82</accession>
<protein>
    <submittedName>
        <fullName evidence="1">Uncharacterized protein</fullName>
    </submittedName>
</protein>
<proteinExistence type="predicted"/>
<keyword evidence="2" id="KW-1185">Reference proteome</keyword>
<gene>
    <name evidence="1" type="ORF">HNP98_000695</name>
</gene>
<comment type="caution">
    <text evidence="1">The sequence shown here is derived from an EMBL/GenBank/DDBJ whole genome shotgun (WGS) entry which is preliminary data.</text>
</comment>
<name>A0ABX2FL82_9BACT</name>
<reference evidence="1 2" key="1">
    <citation type="submission" date="2020-05" db="EMBL/GenBank/DDBJ databases">
        <title>Genomic Encyclopedia of Type Strains, Phase IV (KMG-V): Genome sequencing to study the core and pangenomes of soil and plant-associated prokaryotes.</title>
        <authorList>
            <person name="Whitman W."/>
        </authorList>
    </citation>
    <scope>NUCLEOTIDE SEQUENCE [LARGE SCALE GENOMIC DNA]</scope>
    <source>
        <strain evidence="1 2">9A</strain>
    </source>
</reference>
<evidence type="ECO:0000313" key="1">
    <source>
        <dbReference type="EMBL" id="NRT17888.1"/>
    </source>
</evidence>
<dbReference type="EMBL" id="JABSNP010000002">
    <property type="protein sequence ID" value="NRT17888.1"/>
    <property type="molecule type" value="Genomic_DNA"/>
</dbReference>